<keyword evidence="4" id="KW-1185">Reference proteome</keyword>
<dbReference type="InterPro" id="IPR045135">
    <property type="entry name" value="Rpn7_N"/>
</dbReference>
<evidence type="ECO:0000259" key="2">
    <source>
        <dbReference type="PROSITE" id="PS50250"/>
    </source>
</evidence>
<dbReference type="Pfam" id="PF01399">
    <property type="entry name" value="PCI"/>
    <property type="match status" value="1"/>
</dbReference>
<feature type="domain" description="PCI" evidence="2">
    <location>
        <begin position="229"/>
        <end position="452"/>
    </location>
</feature>
<organism evidence="3 4">
    <name type="scientific">Fusarium floridanum</name>
    <dbReference type="NCBI Taxonomy" id="1325733"/>
    <lineage>
        <taxon>Eukaryota</taxon>
        <taxon>Fungi</taxon>
        <taxon>Dikarya</taxon>
        <taxon>Ascomycota</taxon>
        <taxon>Pezizomycotina</taxon>
        <taxon>Sordariomycetes</taxon>
        <taxon>Hypocreomycetidae</taxon>
        <taxon>Hypocreales</taxon>
        <taxon>Nectriaceae</taxon>
        <taxon>Fusarium</taxon>
        <taxon>Fusarium solani species complex</taxon>
    </lineage>
</organism>
<evidence type="ECO:0000313" key="3">
    <source>
        <dbReference type="EMBL" id="RSL63161.1"/>
    </source>
</evidence>
<dbReference type="PROSITE" id="PS50250">
    <property type="entry name" value="PCI"/>
    <property type="match status" value="1"/>
</dbReference>
<dbReference type="FunFam" id="1.25.40.570:FF:000013">
    <property type="entry name" value="Proteasome regulatory particle subunit (RpnG)"/>
    <property type="match status" value="1"/>
</dbReference>
<dbReference type="Pfam" id="PF10602">
    <property type="entry name" value="RPN7"/>
    <property type="match status" value="1"/>
</dbReference>
<proteinExistence type="predicted"/>
<protein>
    <recommendedName>
        <fullName evidence="2">PCI domain-containing protein</fullName>
    </recommendedName>
</protein>
<dbReference type="InterPro" id="IPR019585">
    <property type="entry name" value="Rpn7/CSN1"/>
</dbReference>
<keyword evidence="1" id="KW-0647">Proteasome</keyword>
<dbReference type="SUPFAM" id="SSF46785">
    <property type="entry name" value="Winged helix' DNA-binding domain"/>
    <property type="match status" value="1"/>
</dbReference>
<name>A0A428QCZ1_9HYPO</name>
<dbReference type="InterPro" id="IPR036390">
    <property type="entry name" value="WH_DNA-bd_sf"/>
</dbReference>
<dbReference type="InterPro" id="IPR000717">
    <property type="entry name" value="PCI_dom"/>
</dbReference>
<evidence type="ECO:0000313" key="4">
    <source>
        <dbReference type="Proteomes" id="UP000287972"/>
    </source>
</evidence>
<sequence length="488" mass="53878">MGSDPQYAKWPLLPLSQHVFTLTNAYASKTAQQAAVKALQDAIAQDKMAPFYRYLAHPLDGVLNTIGEGGASAPGRPLSRKSSLVGMVATKPTAAVISLPWDEGLYNQLKEDNDLELQEFQKEEDEAVEQAGDTEIMAAKGKRAEFWARVGDKDKAIAAYESVFEKTGILGTKIDLVLAIIRMGLFYGDKPLVKKHVERAKSLVETGGDWDRRNRLKAYEGLHLLTVRSYNLAAPLLLDSLSTFTSYELCTYSNLVVYSVLAGSVSFKRVDFKSKVVDAPEIKAILGDGEDKLLALSGALSAGPGADDTTGVKAPKTATTTAVNLTTLGTSSDQPEAELAIDFSPLALLVSSLYNGNYKTFFRSLAEVEEQFLNQDRYLHEHKSWFIREMRLRAYQQLLQSYRVVGLESMANDFGVTVDFLDRDLARFIAAGRIPCTIDRVTGKGVIETNRPDDKNKQYQDVVRQGDQLITKLQKYGQAVRLRGSERA</sequence>
<reference evidence="3 4" key="1">
    <citation type="submission" date="2017-06" db="EMBL/GenBank/DDBJ databases">
        <title>Comparative genomic analysis of Ambrosia Fusariam Clade fungi.</title>
        <authorList>
            <person name="Stajich J.E."/>
            <person name="Carrillo J."/>
            <person name="Kijimoto T."/>
            <person name="Eskalen A."/>
            <person name="O'Donnell K."/>
            <person name="Kasson M."/>
        </authorList>
    </citation>
    <scope>NUCLEOTIDE SEQUENCE [LARGE SCALE GENOMIC DNA]</scope>
    <source>
        <strain evidence="3 4">NRRL62606</strain>
    </source>
</reference>
<comment type="caution">
    <text evidence="3">The sequence shown here is derived from an EMBL/GenBank/DDBJ whole genome shotgun (WGS) entry which is preliminary data.</text>
</comment>
<dbReference type="PANTHER" id="PTHR14145">
    <property type="entry name" value="26S PROTESOME SUBUNIT 6"/>
    <property type="match status" value="1"/>
</dbReference>
<dbReference type="Pfam" id="PF21154">
    <property type="entry name" value="RPN7_PSMD6_C"/>
    <property type="match status" value="1"/>
</dbReference>
<evidence type="ECO:0000256" key="1">
    <source>
        <dbReference type="ARBA" id="ARBA00022942"/>
    </source>
</evidence>
<dbReference type="AlphaFoldDB" id="A0A428QCZ1"/>
<dbReference type="PANTHER" id="PTHR14145:SF1">
    <property type="entry name" value="26S PROTEASOME NON-ATPASE REGULATORY SUBUNIT 6"/>
    <property type="match status" value="1"/>
</dbReference>
<dbReference type="FunFam" id="1.25.40.570:FF:000021">
    <property type="entry name" value="Putative proteasome regulatory particle subunit"/>
    <property type="match status" value="1"/>
</dbReference>
<dbReference type="Proteomes" id="UP000287972">
    <property type="component" value="Unassembled WGS sequence"/>
</dbReference>
<dbReference type="InterPro" id="IPR049549">
    <property type="entry name" value="RPN7_PSMD6_C"/>
</dbReference>
<gene>
    <name evidence="3" type="ORF">CEP51_013352</name>
</gene>
<dbReference type="GO" id="GO:0043161">
    <property type="term" value="P:proteasome-mediated ubiquitin-dependent protein catabolic process"/>
    <property type="evidence" value="ECO:0007669"/>
    <property type="project" value="TreeGrafter"/>
</dbReference>
<dbReference type="Gene3D" id="1.25.40.570">
    <property type="match status" value="2"/>
</dbReference>
<dbReference type="EMBL" id="NKCL01000547">
    <property type="protein sequence ID" value="RSL63161.1"/>
    <property type="molecule type" value="Genomic_DNA"/>
</dbReference>
<dbReference type="GO" id="GO:0005838">
    <property type="term" value="C:proteasome regulatory particle"/>
    <property type="evidence" value="ECO:0007669"/>
    <property type="project" value="TreeGrafter"/>
</dbReference>
<dbReference type="SMART" id="SM00088">
    <property type="entry name" value="PINT"/>
    <property type="match status" value="1"/>
</dbReference>
<accession>A0A428QCZ1</accession>